<dbReference type="Proteomes" id="UP000010959">
    <property type="component" value="Unassembled WGS sequence"/>
</dbReference>
<evidence type="ECO:0000313" key="2">
    <source>
        <dbReference type="Proteomes" id="UP000010959"/>
    </source>
</evidence>
<gene>
    <name evidence="1" type="ORF">RBSWK_05779</name>
</gene>
<dbReference type="PATRIC" id="fig|993516.3.peg.6193"/>
<dbReference type="AlphaFoldDB" id="L7C7Z9"/>
<dbReference type="EMBL" id="AMWG01000161">
    <property type="protein sequence ID" value="ELP30324.1"/>
    <property type="molecule type" value="Genomic_DNA"/>
</dbReference>
<organism evidence="1 2">
    <name type="scientific">Rhodopirellula baltica SWK14</name>
    <dbReference type="NCBI Taxonomy" id="993516"/>
    <lineage>
        <taxon>Bacteria</taxon>
        <taxon>Pseudomonadati</taxon>
        <taxon>Planctomycetota</taxon>
        <taxon>Planctomycetia</taxon>
        <taxon>Pirellulales</taxon>
        <taxon>Pirellulaceae</taxon>
        <taxon>Rhodopirellula</taxon>
    </lineage>
</organism>
<protein>
    <submittedName>
        <fullName evidence="1">Uncharacterized protein</fullName>
    </submittedName>
</protein>
<evidence type="ECO:0000313" key="1">
    <source>
        <dbReference type="EMBL" id="ELP30324.1"/>
    </source>
</evidence>
<comment type="caution">
    <text evidence="1">The sequence shown here is derived from an EMBL/GenBank/DDBJ whole genome shotgun (WGS) entry which is preliminary data.</text>
</comment>
<reference evidence="1 2" key="1">
    <citation type="journal article" date="2013" name="Mar. Genomics">
        <title>Expression of sulfatases in Rhodopirellula baltica and the diversity of sulfatases in the genus Rhodopirellula.</title>
        <authorList>
            <person name="Wegner C.E."/>
            <person name="Richter-Heitmann T."/>
            <person name="Klindworth A."/>
            <person name="Klockow C."/>
            <person name="Richter M."/>
            <person name="Achstetter T."/>
            <person name="Glockner F.O."/>
            <person name="Harder J."/>
        </authorList>
    </citation>
    <scope>NUCLEOTIDE SEQUENCE [LARGE SCALE GENOMIC DNA]</scope>
    <source>
        <strain evidence="1 2">SWK14</strain>
    </source>
</reference>
<name>L7C7Z9_RHOBT</name>
<sequence>MISGLFITAESFAWKIVHQFVLSLQFSYKRRQRESGCFQRRH</sequence>
<proteinExistence type="predicted"/>
<accession>L7C7Z9</accession>